<dbReference type="CDD" id="cd01392">
    <property type="entry name" value="HTH_LacI"/>
    <property type="match status" value="1"/>
</dbReference>
<reference evidence="5 6" key="2">
    <citation type="journal article" date="2009" name="Proc. Natl. Acad. Sci. U.S.A.">
        <title>On the chimeric nature, thermophilic origin, and phylogenetic placement of the Thermotogales.</title>
        <authorList>
            <person name="Zhaxybayeva O."/>
            <person name="Swithers K.S."/>
            <person name="Lapierre P."/>
            <person name="Fournier G.P."/>
            <person name="Bickhart D.M."/>
            <person name="DeBoy R.T."/>
            <person name="Nelson K.E."/>
            <person name="Nesbo C.L."/>
            <person name="Doolittle W.F."/>
            <person name="Gogarten J.P."/>
            <person name="Noll K.M."/>
        </authorList>
    </citation>
    <scope>NUCLEOTIDE SEQUENCE [LARGE SCALE GENOMIC DNA]</scope>
    <source>
        <strain evidence="6">ATCC 35602 / DSM 5306 / Rt17-B1</strain>
    </source>
</reference>
<dbReference type="SUPFAM" id="SSF53822">
    <property type="entry name" value="Periplasmic binding protein-like I"/>
    <property type="match status" value="1"/>
</dbReference>
<dbReference type="STRING" id="381764.Fnod_1559"/>
<organism evidence="5 6">
    <name type="scientific">Fervidobacterium nodosum (strain ATCC 35602 / DSM 5306 / Rt17-B1)</name>
    <dbReference type="NCBI Taxonomy" id="381764"/>
    <lineage>
        <taxon>Bacteria</taxon>
        <taxon>Thermotogati</taxon>
        <taxon>Thermotogota</taxon>
        <taxon>Thermotogae</taxon>
        <taxon>Thermotogales</taxon>
        <taxon>Fervidobacteriaceae</taxon>
        <taxon>Fervidobacterium</taxon>
    </lineage>
</organism>
<name>A7HNB9_FERNB</name>
<dbReference type="EC" id="5.1.1.1" evidence="5"/>
<dbReference type="GO" id="GO:0008784">
    <property type="term" value="F:alanine racemase activity"/>
    <property type="evidence" value="ECO:0007669"/>
    <property type="project" value="UniProtKB-EC"/>
</dbReference>
<protein>
    <submittedName>
        <fullName evidence="5">Alanine racemase</fullName>
        <ecNumber evidence="5">5.1.1.1</ecNumber>
    </submittedName>
</protein>
<keyword evidence="5" id="KW-0413">Isomerase</keyword>
<evidence type="ECO:0000256" key="2">
    <source>
        <dbReference type="ARBA" id="ARBA00023125"/>
    </source>
</evidence>
<dbReference type="Pfam" id="PF13377">
    <property type="entry name" value="Peripla_BP_3"/>
    <property type="match status" value="1"/>
</dbReference>
<dbReference type="Gene3D" id="1.10.260.40">
    <property type="entry name" value="lambda repressor-like DNA-binding domains"/>
    <property type="match status" value="1"/>
</dbReference>
<feature type="domain" description="HTH lacI-type" evidence="4">
    <location>
        <begin position="2"/>
        <end position="56"/>
    </location>
</feature>
<keyword evidence="1" id="KW-0805">Transcription regulation</keyword>
<evidence type="ECO:0000256" key="3">
    <source>
        <dbReference type="ARBA" id="ARBA00023163"/>
    </source>
</evidence>
<evidence type="ECO:0000313" key="5">
    <source>
        <dbReference type="EMBL" id="ABS61402.1"/>
    </source>
</evidence>
<dbReference type="KEGG" id="fno:Fnod_1559"/>
<dbReference type="RefSeq" id="WP_011994707.1">
    <property type="nucleotide sequence ID" value="NC_009718.1"/>
</dbReference>
<keyword evidence="3" id="KW-0804">Transcription</keyword>
<dbReference type="GO" id="GO:0000976">
    <property type="term" value="F:transcription cis-regulatory region binding"/>
    <property type="evidence" value="ECO:0007669"/>
    <property type="project" value="TreeGrafter"/>
</dbReference>
<sequence>MVTIKDVAREAGVSIATVSRVINGFSNVNEETRKKVLRAIKSLGYKPMPSLRKASELLYTIGVLLPNLKGDHYNEILMAIEDYAKRNDFEVMVSVPNMLPEEEKHVLDQYFKRKIDGIILCELFGGVEYLKPFINSGVPIVALDYYIEEVVCDSVNIDNLTGAMNAMKYLYKMGHRKILYVKGPQYSPASRNREKGIKKFLDRHKDVEVFFSEHEGFNPEDGYQSVSEFLKKRGKLFTAVFSVNDWSAIGAIRALKENGLEIPEDVSIIGYDDAPYSEYLYPPLTTIRQPRWEMGQMAAQLLIDRILGKGPKIARNVLLPTQLIERQSVKKIG</sequence>
<dbReference type="PANTHER" id="PTHR30146">
    <property type="entry name" value="LACI-RELATED TRANSCRIPTIONAL REPRESSOR"/>
    <property type="match status" value="1"/>
</dbReference>
<keyword evidence="6" id="KW-1185">Reference proteome</keyword>
<dbReference type="Proteomes" id="UP000002415">
    <property type="component" value="Chromosome"/>
</dbReference>
<keyword evidence="2" id="KW-0238">DNA-binding</keyword>
<dbReference type="PANTHER" id="PTHR30146:SF24">
    <property type="entry name" value="XYLOSE OPERON REGULATORY PROTEIN"/>
    <property type="match status" value="1"/>
</dbReference>
<dbReference type="InterPro" id="IPR046335">
    <property type="entry name" value="LacI/GalR-like_sensor"/>
</dbReference>
<dbReference type="PRINTS" id="PR00036">
    <property type="entry name" value="HTHLACI"/>
</dbReference>
<dbReference type="SMART" id="SM00354">
    <property type="entry name" value="HTH_LACI"/>
    <property type="match status" value="1"/>
</dbReference>
<accession>A7HNB9</accession>
<dbReference type="OrthoDB" id="47944at2"/>
<dbReference type="InterPro" id="IPR010982">
    <property type="entry name" value="Lambda_DNA-bd_dom_sf"/>
</dbReference>
<dbReference type="SUPFAM" id="SSF47413">
    <property type="entry name" value="lambda repressor-like DNA-binding domains"/>
    <property type="match status" value="1"/>
</dbReference>
<evidence type="ECO:0000259" key="4">
    <source>
        <dbReference type="PROSITE" id="PS50932"/>
    </source>
</evidence>
<dbReference type="eggNOG" id="COG1609">
    <property type="taxonomic scope" value="Bacteria"/>
</dbReference>
<dbReference type="Pfam" id="PF00356">
    <property type="entry name" value="LacI"/>
    <property type="match status" value="1"/>
</dbReference>
<dbReference type="AlphaFoldDB" id="A7HNB9"/>
<evidence type="ECO:0000313" key="6">
    <source>
        <dbReference type="Proteomes" id="UP000002415"/>
    </source>
</evidence>
<gene>
    <name evidence="5" type="ordered locus">Fnod_1559</name>
</gene>
<evidence type="ECO:0000256" key="1">
    <source>
        <dbReference type="ARBA" id="ARBA00023015"/>
    </source>
</evidence>
<dbReference type="GO" id="GO:0003700">
    <property type="term" value="F:DNA-binding transcription factor activity"/>
    <property type="evidence" value="ECO:0007669"/>
    <property type="project" value="TreeGrafter"/>
</dbReference>
<dbReference type="Gene3D" id="3.40.50.2300">
    <property type="match status" value="2"/>
</dbReference>
<dbReference type="EMBL" id="CP000771">
    <property type="protein sequence ID" value="ABS61402.1"/>
    <property type="molecule type" value="Genomic_DNA"/>
</dbReference>
<dbReference type="HOGENOM" id="CLU_037628_6_1_0"/>
<dbReference type="InterPro" id="IPR000843">
    <property type="entry name" value="HTH_LacI"/>
</dbReference>
<proteinExistence type="predicted"/>
<dbReference type="InterPro" id="IPR028082">
    <property type="entry name" value="Peripla_BP_I"/>
</dbReference>
<reference evidence="5 6" key="1">
    <citation type="submission" date="2007-07" db="EMBL/GenBank/DDBJ databases">
        <title>Complete sequence of Fervidobacterium nodosum Rt17-B1.</title>
        <authorList>
            <consortium name="US DOE Joint Genome Institute"/>
            <person name="Copeland A."/>
            <person name="Lucas S."/>
            <person name="Lapidus A."/>
            <person name="Barry K."/>
            <person name="Glavina del Rio T."/>
            <person name="Dalin E."/>
            <person name="Tice H."/>
            <person name="Pitluck S."/>
            <person name="Saunders E."/>
            <person name="Brettin T."/>
            <person name="Bruce D."/>
            <person name="Detter J.C."/>
            <person name="Han C."/>
            <person name="Schmutz J."/>
            <person name="Larimer F."/>
            <person name="Land M."/>
            <person name="Hauser L."/>
            <person name="Kyrpides N."/>
            <person name="Mikhailova N."/>
            <person name="Nelson K."/>
            <person name="Gogarten J.P."/>
            <person name="Noll K."/>
            <person name="Richardson P."/>
        </authorList>
    </citation>
    <scope>NUCLEOTIDE SEQUENCE [LARGE SCALE GENOMIC DNA]</scope>
    <source>
        <strain evidence="6">ATCC 35602 / DSM 5306 / Rt17-B1</strain>
    </source>
</reference>
<dbReference type="PROSITE" id="PS00356">
    <property type="entry name" value="HTH_LACI_1"/>
    <property type="match status" value="1"/>
</dbReference>
<dbReference type="PROSITE" id="PS50932">
    <property type="entry name" value="HTH_LACI_2"/>
    <property type="match status" value="1"/>
</dbReference>